<dbReference type="InterPro" id="IPR011250">
    <property type="entry name" value="OMP/PagP_B-barrel"/>
</dbReference>
<dbReference type="Proteomes" id="UP000059074">
    <property type="component" value="Unassembled WGS sequence"/>
</dbReference>
<comment type="caution">
    <text evidence="8">The sequence shown here is derived from an EMBL/GenBank/DDBJ whole genome shotgun (WGS) entry which is preliminary data.</text>
</comment>
<feature type="signal peptide" evidence="6">
    <location>
        <begin position="1"/>
        <end position="31"/>
    </location>
</feature>
<evidence type="ECO:0000313" key="8">
    <source>
        <dbReference type="EMBL" id="KWT66253.1"/>
    </source>
</evidence>
<dbReference type="PANTHER" id="PTHR34001:SF3">
    <property type="entry name" value="BLL7405 PROTEIN"/>
    <property type="match status" value="1"/>
</dbReference>
<organism evidence="8 9">
    <name type="scientific">Hyphomicrobium sulfonivorans</name>
    <dbReference type="NCBI Taxonomy" id="121290"/>
    <lineage>
        <taxon>Bacteria</taxon>
        <taxon>Pseudomonadati</taxon>
        <taxon>Pseudomonadota</taxon>
        <taxon>Alphaproteobacteria</taxon>
        <taxon>Hyphomicrobiales</taxon>
        <taxon>Hyphomicrobiaceae</taxon>
        <taxon>Hyphomicrobium</taxon>
    </lineage>
</organism>
<evidence type="ECO:0000256" key="3">
    <source>
        <dbReference type="ARBA" id="ARBA00023136"/>
    </source>
</evidence>
<evidence type="ECO:0000256" key="2">
    <source>
        <dbReference type="ARBA" id="ARBA00022729"/>
    </source>
</evidence>
<dbReference type="GO" id="GO:0009279">
    <property type="term" value="C:cell outer membrane"/>
    <property type="evidence" value="ECO:0007669"/>
    <property type="project" value="UniProtKB-SubCell"/>
</dbReference>
<evidence type="ECO:0000313" key="9">
    <source>
        <dbReference type="Proteomes" id="UP000059074"/>
    </source>
</evidence>
<evidence type="ECO:0000256" key="5">
    <source>
        <dbReference type="ARBA" id="ARBA00038306"/>
    </source>
</evidence>
<keyword evidence="4" id="KW-0998">Cell outer membrane</keyword>
<gene>
    <name evidence="8" type="ORF">APY04_2449</name>
</gene>
<sequence>MAAAQARRFWQCSCLAVTAALSVAATSPAQADPSHAAPWNGFYVGAFAGGAWGSGDTTTDVGEVNATSFFSSDENIASIEQNASGKTRSGSFTGGVQLGANQRFNQFLIGAEVDFGAFDLNGERGAADIPYPTFPGPAYTVKASYSTDWLLTARGRLGWLATPDMLLYFTGGLALSDVKASNEFFDSFVTIGAQGASTRTRTKAGYTIGGGIEANLGGPWSIKAEYLSVDLGKVTTKGIVVPQAGPNRSPLDTSVDVTANIARVGINYSFND</sequence>
<keyword evidence="2 6" id="KW-0732">Signal</keyword>
<reference evidence="8 9" key="1">
    <citation type="submission" date="2015-10" db="EMBL/GenBank/DDBJ databases">
        <title>Transcriptomic analysis of a linuron degrading triple-species bacterial consortium.</title>
        <authorList>
            <person name="Albers P."/>
        </authorList>
    </citation>
    <scope>NUCLEOTIDE SEQUENCE [LARGE SCALE GENOMIC DNA]</scope>
    <source>
        <strain evidence="8 9">WDL6</strain>
    </source>
</reference>
<proteinExistence type="inferred from homology"/>
<dbReference type="Gene3D" id="2.40.160.20">
    <property type="match status" value="1"/>
</dbReference>
<dbReference type="Pfam" id="PF13505">
    <property type="entry name" value="OMP_b-brl"/>
    <property type="match status" value="1"/>
</dbReference>
<evidence type="ECO:0000256" key="1">
    <source>
        <dbReference type="ARBA" id="ARBA00004442"/>
    </source>
</evidence>
<dbReference type="OrthoDB" id="9815357at2"/>
<dbReference type="InterPro" id="IPR027385">
    <property type="entry name" value="Beta-barrel_OMP"/>
</dbReference>
<dbReference type="InterPro" id="IPR051692">
    <property type="entry name" value="OMP-like"/>
</dbReference>
<protein>
    <recommendedName>
        <fullName evidence="7">Outer membrane protein beta-barrel domain-containing protein</fullName>
    </recommendedName>
</protein>
<dbReference type="AlphaFoldDB" id="A0A125NUD1"/>
<dbReference type="STRING" id="121290.APY04_2449"/>
<dbReference type="PATRIC" id="fig|121290.4.peg.351"/>
<evidence type="ECO:0000256" key="4">
    <source>
        <dbReference type="ARBA" id="ARBA00023237"/>
    </source>
</evidence>
<dbReference type="EMBL" id="LMTR01000073">
    <property type="protein sequence ID" value="KWT66253.1"/>
    <property type="molecule type" value="Genomic_DNA"/>
</dbReference>
<accession>A0A125NUD1</accession>
<dbReference type="PANTHER" id="PTHR34001">
    <property type="entry name" value="BLL7405 PROTEIN"/>
    <property type="match status" value="1"/>
</dbReference>
<comment type="similarity">
    <text evidence="5">Belongs to the Omp25/RopB family.</text>
</comment>
<feature type="chain" id="PRO_5007178212" description="Outer membrane protein beta-barrel domain-containing protein" evidence="6">
    <location>
        <begin position="32"/>
        <end position="272"/>
    </location>
</feature>
<evidence type="ECO:0000256" key="6">
    <source>
        <dbReference type="SAM" id="SignalP"/>
    </source>
</evidence>
<feature type="domain" description="Outer membrane protein beta-barrel" evidence="7">
    <location>
        <begin position="18"/>
        <end position="270"/>
    </location>
</feature>
<dbReference type="SUPFAM" id="SSF56925">
    <property type="entry name" value="OMPA-like"/>
    <property type="match status" value="1"/>
</dbReference>
<keyword evidence="3" id="KW-0472">Membrane</keyword>
<keyword evidence="9" id="KW-1185">Reference proteome</keyword>
<dbReference type="RefSeq" id="WP_068462846.1">
    <property type="nucleotide sequence ID" value="NZ_LMTR01000073.1"/>
</dbReference>
<name>A0A125NUD1_HYPSL</name>
<comment type="subcellular location">
    <subcellularLocation>
        <location evidence="1">Cell outer membrane</location>
    </subcellularLocation>
</comment>
<evidence type="ECO:0000259" key="7">
    <source>
        <dbReference type="Pfam" id="PF13505"/>
    </source>
</evidence>